<evidence type="ECO:0000313" key="3">
    <source>
        <dbReference type="Proteomes" id="UP000703893"/>
    </source>
</evidence>
<protein>
    <submittedName>
        <fullName evidence="2">Uncharacterized protein</fullName>
    </submittedName>
</protein>
<sequence>MKPQRIVLLGAGLVVLIGGTVLFSQPAEPLQDRGIFDQSKIDPPEKGEEGIEQQARGPVHEAFANPSNATAPQAQPVIAKAPPPLIEEMPPDQKPDGDNVQWLSGYWHHDEEAKNYLWISGLWRQIPPGMDWVPGTWNTVTGGYQWSSGFWKSSQQGDLAVVPTPPEPLNAANVPAPSADSTYVPGCWVYRETRYVWRPAYWMPCRPGWVWVSARYVWSPCGYYFVDGYWDYTLRDRGLLFCPVVFQPNYLRPGYIYRPRYIVHDHCLLSCLFIDRRYGCYHFGDYYDPGYARRGYVAWSSYRINGMYRDSLYDHYRFVYRSNPTWERDLVSLTTLRIRNEAPRPPINLNLQFNLVNNKKFDNVHTKNVVLLAPINKVNPKVVPLVKLDAGKLKEQQNFAKKLNEASVKRATLETSIVKAGAVPKVGDAVKTVALSVPVNNALPSKTRLATLPPPPSGAKPQVDPKVIGGLIKIDPTKDKGVTKDKVVVGKDKVVDPKDKVVPKDKVIIPKDKLVDPMDKVIPKDKIPSSKDKLPLPKDKGLLDIRKGARLAPPTLPGRPNEFLARSDDRCWLNPADSVRKEA</sequence>
<evidence type="ECO:0000256" key="1">
    <source>
        <dbReference type="SAM" id="MobiDB-lite"/>
    </source>
</evidence>
<comment type="caution">
    <text evidence="2">The sequence shown here is derived from an EMBL/GenBank/DDBJ whole genome shotgun (WGS) entry which is preliminary data.</text>
</comment>
<dbReference type="EMBL" id="VGJX01000135">
    <property type="protein sequence ID" value="MBM3274153.1"/>
    <property type="molecule type" value="Genomic_DNA"/>
</dbReference>
<evidence type="ECO:0000313" key="2">
    <source>
        <dbReference type="EMBL" id="MBM3274153.1"/>
    </source>
</evidence>
<organism evidence="2 3">
    <name type="scientific">Candidatus Tanganyikabacteria bacterium</name>
    <dbReference type="NCBI Taxonomy" id="2961651"/>
    <lineage>
        <taxon>Bacteria</taxon>
        <taxon>Bacillati</taxon>
        <taxon>Candidatus Sericytochromatia</taxon>
        <taxon>Candidatus Tanganyikabacteria</taxon>
    </lineage>
</organism>
<feature type="region of interest" description="Disordered" evidence="1">
    <location>
        <begin position="520"/>
        <end position="541"/>
    </location>
</feature>
<proteinExistence type="predicted"/>
<dbReference type="AlphaFoldDB" id="A0A937X2M9"/>
<reference evidence="2 3" key="1">
    <citation type="submission" date="2019-03" db="EMBL/GenBank/DDBJ databases">
        <title>Lake Tanganyika Metagenome-Assembled Genomes (MAGs).</title>
        <authorList>
            <person name="Tran P."/>
        </authorList>
    </citation>
    <scope>NUCLEOTIDE SEQUENCE [LARGE SCALE GENOMIC DNA]</scope>
    <source>
        <strain evidence="2">K_DeepCast_65m_m2_236</strain>
    </source>
</reference>
<gene>
    <name evidence="2" type="ORF">FJZ00_03305</name>
</gene>
<name>A0A937X2M9_9BACT</name>
<dbReference type="Proteomes" id="UP000703893">
    <property type="component" value="Unassembled WGS sequence"/>
</dbReference>
<accession>A0A937X2M9</accession>